<comment type="caution">
    <text evidence="9">The sequence shown here is derived from an EMBL/GenBank/DDBJ whole genome shotgun (WGS) entry which is preliminary data.</text>
</comment>
<evidence type="ECO:0000256" key="2">
    <source>
        <dbReference type="ARBA" id="ARBA00009045"/>
    </source>
</evidence>
<feature type="transmembrane region" description="Helical" evidence="7">
    <location>
        <begin position="81"/>
        <end position="102"/>
    </location>
</feature>
<evidence type="ECO:0000256" key="6">
    <source>
        <dbReference type="ARBA" id="ARBA00023136"/>
    </source>
</evidence>
<keyword evidence="10" id="KW-1185">Reference proteome</keyword>
<dbReference type="Gene3D" id="1.20.1540.10">
    <property type="entry name" value="Rhomboid-like"/>
    <property type="match status" value="1"/>
</dbReference>
<proteinExistence type="inferred from homology"/>
<feature type="transmembrane region" description="Helical" evidence="7">
    <location>
        <begin position="408"/>
        <end position="427"/>
    </location>
</feature>
<feature type="transmembrane region" description="Helical" evidence="7">
    <location>
        <begin position="488"/>
        <end position="505"/>
    </location>
</feature>
<dbReference type="OrthoDB" id="9778341at2"/>
<dbReference type="RefSeq" id="WP_116723598.1">
    <property type="nucleotide sequence ID" value="NZ_QCZI01000001.1"/>
</dbReference>
<keyword evidence="5 7" id="KW-1133">Transmembrane helix</keyword>
<dbReference type="GO" id="GO:0016020">
    <property type="term" value="C:membrane"/>
    <property type="evidence" value="ECO:0007669"/>
    <property type="project" value="UniProtKB-SubCell"/>
</dbReference>
<sequence>MLQDFSNKVRFIYLPFLATIIGFIVTYSFLNWLLVIKLEWLEVNEQIIEFFAPLVLAFGVVYLLLRPRIKLLQFKKDNGATFLYMIVGFAIAIPTIIVQKYLATATGTLTELEHIYELESHPRTKYYNLKRFYFYSSESSFTRKVNVSGKHHRDLNFALYCVQPILKTAKDTVKEGCHYWLCKKYHYQVRNSLSHDVKERAFDDFIQKSESDFRSTYFGDFSYLEHIGITNDAKMYKKALQYNVLVSDGSDVLLETCYGKFENRNEGTLGWIFKSLAIGVLVFLLLLLCYKFKSENTSSLLKINKKRKGWRETFELLIPRKDYFMTPILIDLNLLVYLIMVMCGLGFFSFEGEDLYRWGAVHRSSVLHGEWWRLLTCIFLHGNLMHILNNLLSLYFVSFFLEPILGRWCYLFVYIICGLCASLTSIYWHKNGISVGASGAVFGLFGFMLALIVMKVFEPALNRTFFIITSVFVGYNLLMGLAGGVDNAAHIGGVLGGFVIGLIFSERIQEEIEERNKNK</sequence>
<evidence type="ECO:0000259" key="8">
    <source>
        <dbReference type="Pfam" id="PF01694"/>
    </source>
</evidence>
<evidence type="ECO:0000256" key="7">
    <source>
        <dbReference type="SAM" id="Phobius"/>
    </source>
</evidence>
<feature type="transmembrane region" description="Helical" evidence="7">
    <location>
        <begin position="328"/>
        <end position="350"/>
    </location>
</feature>
<protein>
    <recommendedName>
        <fullName evidence="8">Peptidase S54 rhomboid domain-containing protein</fullName>
    </recommendedName>
</protein>
<name>A0A2U1JQP0_9FLAO</name>
<dbReference type="GO" id="GO:0004252">
    <property type="term" value="F:serine-type endopeptidase activity"/>
    <property type="evidence" value="ECO:0007669"/>
    <property type="project" value="InterPro"/>
</dbReference>
<feature type="transmembrane region" description="Helical" evidence="7">
    <location>
        <begin position="47"/>
        <end position="65"/>
    </location>
</feature>
<dbReference type="InterPro" id="IPR035952">
    <property type="entry name" value="Rhomboid-like_sf"/>
</dbReference>
<reference evidence="9 10" key="1">
    <citation type="submission" date="2018-04" db="EMBL/GenBank/DDBJ databases">
        <title>Flavobacterium sp. nov., isolated from glacier ice.</title>
        <authorList>
            <person name="Liu Q."/>
            <person name="Xin Y.-H."/>
        </authorList>
    </citation>
    <scope>NUCLEOTIDE SEQUENCE [LARGE SCALE GENOMIC DNA]</scope>
    <source>
        <strain evidence="9 10">RB1R5</strain>
    </source>
</reference>
<keyword evidence="4" id="KW-0378">Hydrolase</keyword>
<evidence type="ECO:0000256" key="3">
    <source>
        <dbReference type="ARBA" id="ARBA00022692"/>
    </source>
</evidence>
<feature type="transmembrane region" description="Helical" evidence="7">
    <location>
        <begin position="465"/>
        <end position="482"/>
    </location>
</feature>
<evidence type="ECO:0000313" key="9">
    <source>
        <dbReference type="EMBL" id="PWA07452.1"/>
    </source>
</evidence>
<feature type="domain" description="Peptidase S54 rhomboid" evidence="8">
    <location>
        <begin position="369"/>
        <end position="506"/>
    </location>
</feature>
<dbReference type="AlphaFoldDB" id="A0A2U1JQP0"/>
<feature type="transmembrane region" description="Helical" evidence="7">
    <location>
        <begin position="370"/>
        <end position="396"/>
    </location>
</feature>
<organism evidence="9 10">
    <name type="scientific">Flavobacterium psychrotolerans</name>
    <dbReference type="NCBI Taxonomy" id="2169410"/>
    <lineage>
        <taxon>Bacteria</taxon>
        <taxon>Pseudomonadati</taxon>
        <taxon>Bacteroidota</taxon>
        <taxon>Flavobacteriia</taxon>
        <taxon>Flavobacteriales</taxon>
        <taxon>Flavobacteriaceae</taxon>
        <taxon>Flavobacterium</taxon>
    </lineage>
</organism>
<comment type="subcellular location">
    <subcellularLocation>
        <location evidence="1">Membrane</location>
        <topology evidence="1">Multi-pass membrane protein</topology>
    </subcellularLocation>
</comment>
<gene>
    <name evidence="9" type="ORF">DB895_01670</name>
</gene>
<evidence type="ECO:0000256" key="5">
    <source>
        <dbReference type="ARBA" id="ARBA00022989"/>
    </source>
</evidence>
<evidence type="ECO:0000256" key="1">
    <source>
        <dbReference type="ARBA" id="ARBA00004141"/>
    </source>
</evidence>
<comment type="similarity">
    <text evidence="2">Belongs to the peptidase S54 family.</text>
</comment>
<feature type="transmembrane region" description="Helical" evidence="7">
    <location>
        <begin position="433"/>
        <end position="453"/>
    </location>
</feature>
<dbReference type="EMBL" id="QCZI01000001">
    <property type="protein sequence ID" value="PWA07452.1"/>
    <property type="molecule type" value="Genomic_DNA"/>
</dbReference>
<evidence type="ECO:0000256" key="4">
    <source>
        <dbReference type="ARBA" id="ARBA00022801"/>
    </source>
</evidence>
<dbReference type="SUPFAM" id="SSF144091">
    <property type="entry name" value="Rhomboid-like"/>
    <property type="match status" value="1"/>
</dbReference>
<feature type="transmembrane region" description="Helical" evidence="7">
    <location>
        <begin position="12"/>
        <end position="35"/>
    </location>
</feature>
<dbReference type="Proteomes" id="UP000245449">
    <property type="component" value="Unassembled WGS sequence"/>
</dbReference>
<dbReference type="InterPro" id="IPR022764">
    <property type="entry name" value="Peptidase_S54_rhomboid_dom"/>
</dbReference>
<dbReference type="Pfam" id="PF01694">
    <property type="entry name" value="Rhomboid"/>
    <property type="match status" value="1"/>
</dbReference>
<dbReference type="PANTHER" id="PTHR43731:SF14">
    <property type="entry name" value="PRESENILIN-ASSOCIATED RHOMBOID-LIKE PROTEIN, MITOCHONDRIAL"/>
    <property type="match status" value="1"/>
</dbReference>
<keyword evidence="3 7" id="KW-0812">Transmembrane</keyword>
<accession>A0A2U1JQP0</accession>
<keyword evidence="6 7" id="KW-0472">Membrane</keyword>
<dbReference type="PANTHER" id="PTHR43731">
    <property type="entry name" value="RHOMBOID PROTEASE"/>
    <property type="match status" value="1"/>
</dbReference>
<feature type="transmembrane region" description="Helical" evidence="7">
    <location>
        <begin position="271"/>
        <end position="290"/>
    </location>
</feature>
<evidence type="ECO:0000313" key="10">
    <source>
        <dbReference type="Proteomes" id="UP000245449"/>
    </source>
</evidence>
<dbReference type="InterPro" id="IPR050925">
    <property type="entry name" value="Rhomboid_protease_S54"/>
</dbReference>